<evidence type="ECO:0000313" key="1">
    <source>
        <dbReference type="EMBL" id="ART31919.1"/>
    </source>
</evidence>
<gene>
    <name evidence="1" type="ORF">AEK19_MT1742</name>
</gene>
<reference evidence="1" key="1">
    <citation type="submission" date="2017-03" db="EMBL/GenBank/DDBJ databases">
        <title>The mitochondrial genome of the carnivorous plant Utricularia reniformis (Lentibulariaceae): structure, comparative analysis and evolutionary landmarks.</title>
        <authorList>
            <person name="Silva S.R."/>
            <person name="Alvarenga D.O."/>
            <person name="Michael T.P."/>
            <person name="Miranda V.F.O."/>
            <person name="Varani A.M."/>
        </authorList>
    </citation>
    <scope>NUCLEOTIDE SEQUENCE</scope>
</reference>
<geneLocation type="mitochondrion" evidence="1"/>
<proteinExistence type="predicted"/>
<organism evidence="1">
    <name type="scientific">Utricularia reniformis</name>
    <dbReference type="NCBI Taxonomy" id="192314"/>
    <lineage>
        <taxon>Eukaryota</taxon>
        <taxon>Viridiplantae</taxon>
        <taxon>Streptophyta</taxon>
        <taxon>Embryophyta</taxon>
        <taxon>Tracheophyta</taxon>
        <taxon>Spermatophyta</taxon>
        <taxon>Magnoliopsida</taxon>
        <taxon>eudicotyledons</taxon>
        <taxon>Gunneridae</taxon>
        <taxon>Pentapetalae</taxon>
        <taxon>asterids</taxon>
        <taxon>lamiids</taxon>
        <taxon>Lamiales</taxon>
        <taxon>Lentibulariaceae</taxon>
        <taxon>Utricularia</taxon>
    </lineage>
</organism>
<keyword evidence="1" id="KW-0496">Mitochondrion</keyword>
<protein>
    <submittedName>
        <fullName evidence="1">Uncharacterized protein</fullName>
    </submittedName>
</protein>
<sequence>MLDKEGGNLPDTKEARESAKVLELLLMLMRWD</sequence>
<dbReference type="EMBL" id="KY774314">
    <property type="protein sequence ID" value="ART31919.1"/>
    <property type="molecule type" value="Genomic_DNA"/>
</dbReference>
<dbReference type="AlphaFoldDB" id="A0A1Y0B3K8"/>
<accession>A0A1Y0B3K8</accession>
<name>A0A1Y0B3K8_9LAMI</name>